<keyword evidence="14" id="KW-1185">Reference proteome</keyword>
<dbReference type="InterPro" id="IPR033705">
    <property type="entry name" value="Anticodon_Ia_Val"/>
</dbReference>
<evidence type="ECO:0000256" key="3">
    <source>
        <dbReference type="ARBA" id="ARBA00022741"/>
    </source>
</evidence>
<keyword evidence="2" id="KW-0436">Ligase</keyword>
<gene>
    <name evidence="13" type="ORF">DVH24_030900</name>
</gene>
<comment type="catalytic activity">
    <reaction evidence="9">
        <text>tRNA(Val) + L-valine + ATP = L-valyl-tRNA(Val) + AMP + diphosphate</text>
        <dbReference type="Rhea" id="RHEA:10704"/>
        <dbReference type="Rhea" id="RHEA-COMP:9672"/>
        <dbReference type="Rhea" id="RHEA-COMP:9708"/>
        <dbReference type="ChEBI" id="CHEBI:30616"/>
        <dbReference type="ChEBI" id="CHEBI:33019"/>
        <dbReference type="ChEBI" id="CHEBI:57762"/>
        <dbReference type="ChEBI" id="CHEBI:78442"/>
        <dbReference type="ChEBI" id="CHEBI:78537"/>
        <dbReference type="ChEBI" id="CHEBI:456215"/>
        <dbReference type="EC" id="6.1.1.9"/>
    </reaction>
</comment>
<keyword evidence="5" id="KW-0648">Protein biosynthesis</keyword>
<dbReference type="InterPro" id="IPR002300">
    <property type="entry name" value="aa-tRNA-synth_Ia"/>
</dbReference>
<dbReference type="Gene3D" id="1.10.287.380">
    <property type="entry name" value="Valyl-tRNA synthetase, C-terminal domain"/>
    <property type="match status" value="1"/>
</dbReference>
<feature type="coiled-coil region" evidence="10">
    <location>
        <begin position="392"/>
        <end position="419"/>
    </location>
</feature>
<dbReference type="InterPro" id="IPR037118">
    <property type="entry name" value="Val-tRNA_synth_C_sf"/>
</dbReference>
<evidence type="ECO:0000256" key="8">
    <source>
        <dbReference type="ARBA" id="ARBA00029936"/>
    </source>
</evidence>
<evidence type="ECO:0000256" key="4">
    <source>
        <dbReference type="ARBA" id="ARBA00022840"/>
    </source>
</evidence>
<feature type="domain" description="Methionyl/Valyl/Leucyl/Isoleucyl-tRNA synthetase anticodon-binding" evidence="12">
    <location>
        <begin position="210"/>
        <end position="352"/>
    </location>
</feature>
<keyword evidence="6 10" id="KW-0175">Coiled coil</keyword>
<dbReference type="EMBL" id="RDQH01000343">
    <property type="protein sequence ID" value="RXH68567.1"/>
    <property type="molecule type" value="Genomic_DNA"/>
</dbReference>
<dbReference type="InterPro" id="IPR013155">
    <property type="entry name" value="M/V/L/I-tRNA-synth_anticd-bd"/>
</dbReference>
<dbReference type="PANTHER" id="PTHR11946">
    <property type="entry name" value="VALYL-TRNA SYNTHETASES"/>
    <property type="match status" value="1"/>
</dbReference>
<keyword evidence="3" id="KW-0547">Nucleotide-binding</keyword>
<dbReference type="FunFam" id="1.10.730.10:FF:000014">
    <property type="entry name" value="Valine--tRNA ligase"/>
    <property type="match status" value="1"/>
</dbReference>
<feature type="domain" description="Aminoacyl-tRNA synthetase class Ia" evidence="11">
    <location>
        <begin position="9"/>
        <end position="70"/>
    </location>
</feature>
<dbReference type="Pfam" id="PF00133">
    <property type="entry name" value="tRNA-synt_1"/>
    <property type="match status" value="2"/>
</dbReference>
<evidence type="ECO:0000313" key="14">
    <source>
        <dbReference type="Proteomes" id="UP000290289"/>
    </source>
</evidence>
<dbReference type="PANTHER" id="PTHR11946:SF93">
    <property type="entry name" value="VALINE--TRNA LIGASE, CHLOROPLASTIC_MITOCHONDRIAL 2"/>
    <property type="match status" value="1"/>
</dbReference>
<feature type="domain" description="Aminoacyl-tRNA synthetase class Ia" evidence="11">
    <location>
        <begin position="108"/>
        <end position="153"/>
    </location>
</feature>
<dbReference type="AlphaFoldDB" id="A0A498HGX3"/>
<proteinExistence type="predicted"/>
<evidence type="ECO:0000256" key="5">
    <source>
        <dbReference type="ARBA" id="ARBA00022917"/>
    </source>
</evidence>
<dbReference type="SUPFAM" id="SSF52374">
    <property type="entry name" value="Nucleotidylyl transferase"/>
    <property type="match status" value="1"/>
</dbReference>
<dbReference type="GO" id="GO:0006438">
    <property type="term" value="P:valyl-tRNA aminoacylation"/>
    <property type="evidence" value="ECO:0007669"/>
    <property type="project" value="InterPro"/>
</dbReference>
<evidence type="ECO:0000256" key="9">
    <source>
        <dbReference type="ARBA" id="ARBA00047552"/>
    </source>
</evidence>
<organism evidence="13 14">
    <name type="scientific">Malus domestica</name>
    <name type="common">Apple</name>
    <name type="synonym">Pyrus malus</name>
    <dbReference type="NCBI Taxonomy" id="3750"/>
    <lineage>
        <taxon>Eukaryota</taxon>
        <taxon>Viridiplantae</taxon>
        <taxon>Streptophyta</taxon>
        <taxon>Embryophyta</taxon>
        <taxon>Tracheophyta</taxon>
        <taxon>Spermatophyta</taxon>
        <taxon>Magnoliopsida</taxon>
        <taxon>eudicotyledons</taxon>
        <taxon>Gunneridae</taxon>
        <taxon>Pentapetalae</taxon>
        <taxon>rosids</taxon>
        <taxon>fabids</taxon>
        <taxon>Rosales</taxon>
        <taxon>Rosaceae</taxon>
        <taxon>Amygdaloideae</taxon>
        <taxon>Maleae</taxon>
        <taxon>Malus</taxon>
    </lineage>
</organism>
<dbReference type="Gene3D" id="1.10.730.10">
    <property type="entry name" value="Isoleucyl-tRNA Synthetase, Domain 1"/>
    <property type="match status" value="1"/>
</dbReference>
<dbReference type="InterPro" id="IPR009080">
    <property type="entry name" value="tRNAsynth_Ia_anticodon-bd"/>
</dbReference>
<keyword evidence="4" id="KW-0067">ATP-binding</keyword>
<protein>
    <recommendedName>
        <fullName evidence="1">valine--tRNA ligase</fullName>
        <ecNumber evidence="1">6.1.1.9</ecNumber>
    </recommendedName>
    <alternativeName>
        <fullName evidence="8">Valyl-tRNA synthetase</fullName>
    </alternativeName>
</protein>
<evidence type="ECO:0000256" key="2">
    <source>
        <dbReference type="ARBA" id="ARBA00022598"/>
    </source>
</evidence>
<dbReference type="GO" id="GO:0005524">
    <property type="term" value="F:ATP binding"/>
    <property type="evidence" value="ECO:0007669"/>
    <property type="project" value="UniProtKB-KW"/>
</dbReference>
<keyword evidence="7" id="KW-0030">Aminoacyl-tRNA synthetase</keyword>
<evidence type="ECO:0000256" key="1">
    <source>
        <dbReference type="ARBA" id="ARBA00013169"/>
    </source>
</evidence>
<accession>A0A498HGX3</accession>
<dbReference type="SUPFAM" id="SSF47323">
    <property type="entry name" value="Anticodon-binding domain of a subclass of class I aminoacyl-tRNA synthetases"/>
    <property type="match status" value="1"/>
</dbReference>
<dbReference type="Pfam" id="PF08264">
    <property type="entry name" value="Anticodon_1"/>
    <property type="match status" value="1"/>
</dbReference>
<evidence type="ECO:0000256" key="7">
    <source>
        <dbReference type="ARBA" id="ARBA00023146"/>
    </source>
</evidence>
<dbReference type="Proteomes" id="UP000290289">
    <property type="component" value="Chromosome 17"/>
</dbReference>
<dbReference type="GO" id="GO:0004832">
    <property type="term" value="F:valine-tRNA ligase activity"/>
    <property type="evidence" value="ECO:0007669"/>
    <property type="project" value="UniProtKB-EC"/>
</dbReference>
<evidence type="ECO:0000259" key="12">
    <source>
        <dbReference type="Pfam" id="PF08264"/>
    </source>
</evidence>
<evidence type="ECO:0000313" key="13">
    <source>
        <dbReference type="EMBL" id="RXH68567.1"/>
    </source>
</evidence>
<reference evidence="13 14" key="1">
    <citation type="submission" date="2018-10" db="EMBL/GenBank/DDBJ databases">
        <title>A high-quality apple genome assembly.</title>
        <authorList>
            <person name="Hu J."/>
        </authorList>
    </citation>
    <scope>NUCLEOTIDE SEQUENCE [LARGE SCALE GENOMIC DNA]</scope>
    <source>
        <strain evidence="14">cv. HFTH1</strain>
        <tissue evidence="13">Young leaf</tissue>
    </source>
</reference>
<sequence length="467" mass="52950">MNEGEIVSIKDSTERYGGTIINQIKRLGASCDWNREHFTLDEQLSRSYMVNWSPSLQTAVSDLEVEYHEESGTLYYLKYRVAGGVKSEYLTIATTRPETLFGDVAIAVHPEGRKMSKTLGNVIDPLDTVKEYGTDALRFTIALGTAGQDLNLSTERLASNKAFTNKLWNAGKFVLQNLPSQNDASTWENIFSYKFDKVEFLDKLPLSECWVISKLHLLIDTVTSSYDKFFFGDVGRETYDFFWGDFADWYIEASKARFYHSGGDSVASVTQAGLLYVFENILKLLHPFMPFVTEELWQALPYRKEALIVSPWPLTSLPRKSNSIKIFENLQALTRAIRNARAEYSVEPVKRISASIVANEEVTEYIWVRNVDQSVHLVAGEGLEAYLPLADMIDITAEIQRLSKRLSKMQTEYDGLKARLSSPKHCSNQVFWSHNKILSHLCSISLIGNIPLPDWYSLVPGLDPMIS</sequence>
<dbReference type="EC" id="6.1.1.9" evidence="1"/>
<name>A0A498HGX3_MALDO</name>
<dbReference type="CDD" id="cd07962">
    <property type="entry name" value="Anticodon_Ia_Val"/>
    <property type="match status" value="1"/>
</dbReference>
<comment type="caution">
    <text evidence="13">The sequence shown here is derived from an EMBL/GenBank/DDBJ whole genome shotgun (WGS) entry which is preliminary data.</text>
</comment>
<dbReference type="Gene3D" id="3.40.50.620">
    <property type="entry name" value="HUPs"/>
    <property type="match status" value="1"/>
</dbReference>
<evidence type="ECO:0000259" key="11">
    <source>
        <dbReference type="Pfam" id="PF00133"/>
    </source>
</evidence>
<dbReference type="InterPro" id="IPR002303">
    <property type="entry name" value="Valyl-tRNA_ligase"/>
</dbReference>
<dbReference type="GO" id="GO:0005829">
    <property type="term" value="C:cytosol"/>
    <property type="evidence" value="ECO:0007669"/>
    <property type="project" value="TreeGrafter"/>
</dbReference>
<evidence type="ECO:0000256" key="6">
    <source>
        <dbReference type="ARBA" id="ARBA00023054"/>
    </source>
</evidence>
<dbReference type="STRING" id="3750.A0A498HGX3"/>
<dbReference type="InterPro" id="IPR014729">
    <property type="entry name" value="Rossmann-like_a/b/a_fold"/>
</dbReference>
<evidence type="ECO:0000256" key="10">
    <source>
        <dbReference type="SAM" id="Coils"/>
    </source>
</evidence>